<reference evidence="2 3" key="1">
    <citation type="submission" date="2018-05" db="EMBL/GenBank/DDBJ databases">
        <title>Genomic Encyclopedia of Type Strains, Phase IV (KMG-IV): sequencing the most valuable type-strain genomes for metagenomic binning, comparative biology and taxonomic classification.</title>
        <authorList>
            <person name="Goeker M."/>
        </authorList>
    </citation>
    <scope>NUCLEOTIDE SEQUENCE [LARGE SCALE GENOMIC DNA]</scope>
    <source>
        <strain evidence="2 3">DSM 28556</strain>
    </source>
</reference>
<feature type="transmembrane region" description="Helical" evidence="1">
    <location>
        <begin position="56"/>
        <end position="76"/>
    </location>
</feature>
<accession>A0A2V3VUH5</accession>
<organism evidence="2 3">
    <name type="scientific">Pseudogracilibacillus auburnensis</name>
    <dbReference type="NCBI Taxonomy" id="1494959"/>
    <lineage>
        <taxon>Bacteria</taxon>
        <taxon>Bacillati</taxon>
        <taxon>Bacillota</taxon>
        <taxon>Bacilli</taxon>
        <taxon>Bacillales</taxon>
        <taxon>Bacillaceae</taxon>
        <taxon>Pseudogracilibacillus</taxon>
    </lineage>
</organism>
<dbReference type="InterPro" id="IPR046283">
    <property type="entry name" value="DUF6320"/>
</dbReference>
<dbReference type="AlphaFoldDB" id="A0A2V3VUH5"/>
<keyword evidence="1" id="KW-0472">Membrane</keyword>
<dbReference type="EMBL" id="QJJQ01000010">
    <property type="protein sequence ID" value="PXW85557.1"/>
    <property type="molecule type" value="Genomic_DNA"/>
</dbReference>
<protein>
    <recommendedName>
        <fullName evidence="4">Zinc ribbon domain-containing protein</fullName>
    </recommendedName>
</protein>
<keyword evidence="3" id="KW-1185">Reference proteome</keyword>
<evidence type="ECO:0000313" key="2">
    <source>
        <dbReference type="EMBL" id="PXW85557.1"/>
    </source>
</evidence>
<proteinExistence type="predicted"/>
<feature type="transmembrane region" description="Helical" evidence="1">
    <location>
        <begin position="166"/>
        <end position="186"/>
    </location>
</feature>
<evidence type="ECO:0000313" key="3">
    <source>
        <dbReference type="Proteomes" id="UP000247978"/>
    </source>
</evidence>
<keyword evidence="1" id="KW-0812">Transmembrane</keyword>
<feature type="transmembrane region" description="Helical" evidence="1">
    <location>
        <begin position="82"/>
        <end position="103"/>
    </location>
</feature>
<evidence type="ECO:0000256" key="1">
    <source>
        <dbReference type="SAM" id="Phobius"/>
    </source>
</evidence>
<gene>
    <name evidence="2" type="ORF">DFR56_11057</name>
</gene>
<feature type="transmembrane region" description="Helical" evidence="1">
    <location>
        <begin position="135"/>
        <end position="154"/>
    </location>
</feature>
<feature type="transmembrane region" description="Helical" evidence="1">
    <location>
        <begin position="192"/>
        <end position="213"/>
    </location>
</feature>
<dbReference type="Proteomes" id="UP000247978">
    <property type="component" value="Unassembled WGS sequence"/>
</dbReference>
<name>A0A2V3VUH5_9BACI</name>
<keyword evidence="1" id="KW-1133">Transmembrane helix</keyword>
<comment type="caution">
    <text evidence="2">The sequence shown here is derived from an EMBL/GenBank/DDBJ whole genome shotgun (WGS) entry which is preliminary data.</text>
</comment>
<dbReference type="Pfam" id="PF19845">
    <property type="entry name" value="DUF6320"/>
    <property type="match status" value="1"/>
</dbReference>
<feature type="transmembrane region" description="Helical" evidence="1">
    <location>
        <begin position="112"/>
        <end position="129"/>
    </location>
</feature>
<evidence type="ECO:0008006" key="4">
    <source>
        <dbReference type="Google" id="ProtNLM"/>
    </source>
</evidence>
<sequence>MNGVLMMPTCKNCHVHLDKYLKKCPLCLRRMNHNYKSSLYPDYNYNDARKNIKCKVFLFLTIIFTSVCTLINLLTIKKEPTLWFIYVLVIVFYLWVLIGHTIISRKNFGSKIHLQIFALSFLFLVIDLNSGFERWSVNIVIPIIILLGTFLISLKIATEKMFVNAYMGYVMSVIVVGFIPLILYAIGISTLFWPSSVVTLFSLLAIIGVYMFADKIFKAEFNRRFHL</sequence>